<dbReference type="InterPro" id="IPR000253">
    <property type="entry name" value="FHA_dom"/>
</dbReference>
<name>A0ABT1Z6P0_9ACTN</name>
<feature type="region of interest" description="Disordered" evidence="2">
    <location>
        <begin position="260"/>
        <end position="287"/>
    </location>
</feature>
<dbReference type="RefSeq" id="WP_258498554.1">
    <property type="nucleotide sequence ID" value="NZ_JANSKA010000001.1"/>
</dbReference>
<evidence type="ECO:0000313" key="4">
    <source>
        <dbReference type="EMBL" id="MCR9035878.1"/>
    </source>
</evidence>
<dbReference type="SMART" id="SM00240">
    <property type="entry name" value="FHA"/>
    <property type="match status" value="1"/>
</dbReference>
<reference evidence="4 5" key="1">
    <citation type="submission" date="2022-08" db="EMBL/GenBank/DDBJ databases">
        <title>Tractidigestivibacter montrealensis type strain KD21.</title>
        <authorList>
            <person name="Diop K."/>
            <person name="Richard C."/>
            <person name="Routy B."/>
        </authorList>
    </citation>
    <scope>NUCLEOTIDE SEQUENCE [LARGE SCALE GENOMIC DNA]</scope>
    <source>
        <strain evidence="4 5">KD21</strain>
    </source>
</reference>
<dbReference type="EMBL" id="JANSKA010000001">
    <property type="protein sequence ID" value="MCR9035878.1"/>
    <property type="molecule type" value="Genomic_DNA"/>
</dbReference>
<keyword evidence="1" id="KW-0597">Phosphoprotein</keyword>
<gene>
    <name evidence="4" type="ORF">NVS32_02795</name>
</gene>
<feature type="compositionally biased region" description="Low complexity" evidence="2">
    <location>
        <begin position="270"/>
        <end position="281"/>
    </location>
</feature>
<dbReference type="PANTHER" id="PTHR23308">
    <property type="entry name" value="NUCLEAR INHIBITOR OF PROTEIN PHOSPHATASE-1"/>
    <property type="match status" value="1"/>
</dbReference>
<dbReference type="Pfam" id="PF00498">
    <property type="entry name" value="FHA"/>
    <property type="match status" value="1"/>
</dbReference>
<dbReference type="Gene3D" id="3.30.2320.60">
    <property type="entry name" value="FhaA, phosphopeptide-binding domain (DUF3662)"/>
    <property type="match status" value="1"/>
</dbReference>
<dbReference type="InterPro" id="IPR050923">
    <property type="entry name" value="Cell_Proc_Reg/RNA_Proc"/>
</dbReference>
<keyword evidence="5" id="KW-1185">Reference proteome</keyword>
<dbReference type="Pfam" id="PF12401">
    <property type="entry name" value="FhaA_N"/>
    <property type="match status" value="1"/>
</dbReference>
<feature type="compositionally biased region" description="Pro residues" evidence="2">
    <location>
        <begin position="162"/>
        <end position="173"/>
    </location>
</feature>
<dbReference type="SUPFAM" id="SSF49879">
    <property type="entry name" value="SMAD/FHA domain"/>
    <property type="match status" value="1"/>
</dbReference>
<dbReference type="InterPro" id="IPR008984">
    <property type="entry name" value="SMAD_FHA_dom_sf"/>
</dbReference>
<comment type="caution">
    <text evidence="4">The sequence shown here is derived from an EMBL/GenBank/DDBJ whole genome shotgun (WGS) entry which is preliminary data.</text>
</comment>
<proteinExistence type="predicted"/>
<organism evidence="4 5">
    <name type="scientific">Tractidigestivibacter montrealensis</name>
    <dbReference type="NCBI Taxonomy" id="2972466"/>
    <lineage>
        <taxon>Bacteria</taxon>
        <taxon>Bacillati</taxon>
        <taxon>Actinomycetota</taxon>
        <taxon>Coriobacteriia</taxon>
        <taxon>Coriobacteriales</taxon>
        <taxon>Atopobiaceae</taxon>
        <taxon>Tractidigestivibacter</taxon>
    </lineage>
</organism>
<sequence length="398" mass="42686">MSFLSDFEGRISSVFESAPQGYAEPFSFKKLAKHAARKMESETYRIDGVDTAPALYTVLVSAEDDSLMRPLYERIDYELGEFISESANKKGYALVGRPLVRFMVDETLKSGKFYVDAENVNEQTLSRLREEERAFLGGNSSVGGAAAIGKPRRPSAGHLNPIPQPVAPAPAPQAAPSGTDAGLDVMPMDYVEPAGGVIPAVASPSSSTPMPVPYVDASPSQVVAPVAVPVSTPAAGVQPVVQPVSPALQQQAQAVVDAMPHPAGFPTPAPQQQAPRQAPRTVPDTRRRNIPANTAVPQQVVTRPASCMLIDRQSGRTYAAQAPSCLIGRERSQCGIYLRDPNVSRRHAELSYDGSNWHIVDLNSTNGTLVNDVDVDECVLRDGDLITVGLVNLEFRES</sequence>
<evidence type="ECO:0000256" key="2">
    <source>
        <dbReference type="SAM" id="MobiDB-lite"/>
    </source>
</evidence>
<dbReference type="PROSITE" id="PS50006">
    <property type="entry name" value="FHA_DOMAIN"/>
    <property type="match status" value="1"/>
</dbReference>
<dbReference type="InterPro" id="IPR022128">
    <property type="entry name" value="FhaA_N"/>
</dbReference>
<dbReference type="CDD" id="cd00060">
    <property type="entry name" value="FHA"/>
    <property type="match status" value="1"/>
</dbReference>
<dbReference type="InterPro" id="IPR042287">
    <property type="entry name" value="FhaA_N_sf"/>
</dbReference>
<feature type="region of interest" description="Disordered" evidence="2">
    <location>
        <begin position="151"/>
        <end position="177"/>
    </location>
</feature>
<dbReference type="Gene3D" id="2.60.200.20">
    <property type="match status" value="1"/>
</dbReference>
<protein>
    <submittedName>
        <fullName evidence="4">DUF3662 domain-containing protein</fullName>
    </submittedName>
</protein>
<evidence type="ECO:0000259" key="3">
    <source>
        <dbReference type="PROSITE" id="PS50006"/>
    </source>
</evidence>
<dbReference type="Proteomes" id="UP001204320">
    <property type="component" value="Unassembled WGS sequence"/>
</dbReference>
<evidence type="ECO:0000313" key="5">
    <source>
        <dbReference type="Proteomes" id="UP001204320"/>
    </source>
</evidence>
<accession>A0ABT1Z6P0</accession>
<feature type="domain" description="FHA" evidence="3">
    <location>
        <begin position="325"/>
        <end position="375"/>
    </location>
</feature>
<evidence type="ECO:0000256" key="1">
    <source>
        <dbReference type="ARBA" id="ARBA00022553"/>
    </source>
</evidence>